<evidence type="ECO:0000256" key="5">
    <source>
        <dbReference type="RuleBase" id="RU361279"/>
    </source>
</evidence>
<dbReference type="EMBL" id="JACHHP010000002">
    <property type="protein sequence ID" value="MBB5207972.1"/>
    <property type="molecule type" value="Genomic_DNA"/>
</dbReference>
<feature type="binding site" evidence="4">
    <location>
        <position position="59"/>
    </location>
    <ligand>
        <name>substrate</name>
    </ligand>
</feature>
<dbReference type="GO" id="GO:0030272">
    <property type="term" value="F:5-formyltetrahydrofolate cyclo-ligase activity"/>
    <property type="evidence" value="ECO:0007669"/>
    <property type="project" value="UniProtKB-EC"/>
</dbReference>
<dbReference type="NCBIfam" id="TIGR02727">
    <property type="entry name" value="MTHFS_bact"/>
    <property type="match status" value="1"/>
</dbReference>
<dbReference type="GO" id="GO:0035999">
    <property type="term" value="P:tetrahydrofolate interconversion"/>
    <property type="evidence" value="ECO:0007669"/>
    <property type="project" value="TreeGrafter"/>
</dbReference>
<protein>
    <recommendedName>
        <fullName evidence="5">5-formyltetrahydrofolate cyclo-ligase</fullName>
        <ecNumber evidence="5">6.3.3.2</ecNumber>
    </recommendedName>
</protein>
<dbReference type="GO" id="GO:0009396">
    <property type="term" value="P:folic acid-containing compound biosynthetic process"/>
    <property type="evidence" value="ECO:0007669"/>
    <property type="project" value="TreeGrafter"/>
</dbReference>
<accession>A0A7W8D5L9</accession>
<organism evidence="6 7">
    <name type="scientific">Chiayiivirga flava</name>
    <dbReference type="NCBI Taxonomy" id="659595"/>
    <lineage>
        <taxon>Bacteria</taxon>
        <taxon>Pseudomonadati</taxon>
        <taxon>Pseudomonadota</taxon>
        <taxon>Gammaproteobacteria</taxon>
        <taxon>Lysobacterales</taxon>
        <taxon>Lysobacteraceae</taxon>
        <taxon>Chiayiivirga</taxon>
    </lineage>
</organism>
<dbReference type="GO" id="GO:0046872">
    <property type="term" value="F:metal ion binding"/>
    <property type="evidence" value="ECO:0007669"/>
    <property type="project" value="UniProtKB-KW"/>
</dbReference>
<evidence type="ECO:0000313" key="6">
    <source>
        <dbReference type="EMBL" id="MBB5207972.1"/>
    </source>
</evidence>
<evidence type="ECO:0000256" key="1">
    <source>
        <dbReference type="ARBA" id="ARBA00010638"/>
    </source>
</evidence>
<dbReference type="PANTHER" id="PTHR23407:SF1">
    <property type="entry name" value="5-FORMYLTETRAHYDROFOLATE CYCLO-LIGASE"/>
    <property type="match status" value="1"/>
</dbReference>
<dbReference type="InterPro" id="IPR037171">
    <property type="entry name" value="NagB/RpiA_transferase-like"/>
</dbReference>
<comment type="caution">
    <text evidence="6">The sequence shown here is derived from an EMBL/GenBank/DDBJ whole genome shotgun (WGS) entry which is preliminary data.</text>
</comment>
<proteinExistence type="inferred from homology"/>
<gene>
    <name evidence="6" type="ORF">HNQ52_001501</name>
</gene>
<keyword evidence="6" id="KW-0436">Ligase</keyword>
<dbReference type="PIRSF" id="PIRSF006806">
    <property type="entry name" value="FTHF_cligase"/>
    <property type="match status" value="1"/>
</dbReference>
<feature type="binding site" evidence="4">
    <location>
        <begin position="8"/>
        <end position="12"/>
    </location>
    <ligand>
        <name>ATP</name>
        <dbReference type="ChEBI" id="CHEBI:30616"/>
    </ligand>
</feature>
<evidence type="ECO:0000256" key="2">
    <source>
        <dbReference type="ARBA" id="ARBA00022741"/>
    </source>
</evidence>
<keyword evidence="7" id="KW-1185">Reference proteome</keyword>
<keyword evidence="3 4" id="KW-0067">ATP-binding</keyword>
<evidence type="ECO:0000256" key="4">
    <source>
        <dbReference type="PIRSR" id="PIRSR006806-1"/>
    </source>
</evidence>
<keyword evidence="5" id="KW-0479">Metal-binding</keyword>
<dbReference type="Pfam" id="PF01812">
    <property type="entry name" value="5-FTHF_cyc-lig"/>
    <property type="match status" value="1"/>
</dbReference>
<reference evidence="6 7" key="1">
    <citation type="submission" date="2020-08" db="EMBL/GenBank/DDBJ databases">
        <title>Genomic Encyclopedia of Type Strains, Phase IV (KMG-IV): sequencing the most valuable type-strain genomes for metagenomic binning, comparative biology and taxonomic classification.</title>
        <authorList>
            <person name="Goeker M."/>
        </authorList>
    </citation>
    <scope>NUCLEOTIDE SEQUENCE [LARGE SCALE GENOMIC DNA]</scope>
    <source>
        <strain evidence="6 7">DSM 24163</strain>
    </source>
</reference>
<keyword evidence="2 4" id="KW-0547">Nucleotide-binding</keyword>
<evidence type="ECO:0000256" key="3">
    <source>
        <dbReference type="ARBA" id="ARBA00022840"/>
    </source>
</evidence>
<dbReference type="AlphaFoldDB" id="A0A7W8D5L9"/>
<comment type="catalytic activity">
    <reaction evidence="5">
        <text>(6S)-5-formyl-5,6,7,8-tetrahydrofolate + ATP = (6R)-5,10-methenyltetrahydrofolate + ADP + phosphate</text>
        <dbReference type="Rhea" id="RHEA:10488"/>
        <dbReference type="ChEBI" id="CHEBI:30616"/>
        <dbReference type="ChEBI" id="CHEBI:43474"/>
        <dbReference type="ChEBI" id="CHEBI:57455"/>
        <dbReference type="ChEBI" id="CHEBI:57457"/>
        <dbReference type="ChEBI" id="CHEBI:456216"/>
        <dbReference type="EC" id="6.3.3.2"/>
    </reaction>
</comment>
<sequence>MTAPRSDRRAVREQMRARRSALPAAQRLAAADAVARHVRSLDAVRDARYLAGYWATGGEVPLHALLVPAPGFVYCLPCLTSGNALLFAPWRAGDALVQNRYGIPEPDLAPSSCLPPDAMDVVLVPLLAFTTDGVRLGAGGGYYDRSFAFLQAAQRAAKPLLVGVGYAFQQHDGLQAEPWDVGLDYIATERALIRCR</sequence>
<dbReference type="PANTHER" id="PTHR23407">
    <property type="entry name" value="ATPASE INHIBITOR/5-FORMYLTETRAHYDROFOLATE CYCLO-LIGASE"/>
    <property type="match status" value="1"/>
</dbReference>
<evidence type="ECO:0000313" key="7">
    <source>
        <dbReference type="Proteomes" id="UP000521199"/>
    </source>
</evidence>
<dbReference type="SUPFAM" id="SSF100950">
    <property type="entry name" value="NagB/RpiA/CoA transferase-like"/>
    <property type="match status" value="1"/>
</dbReference>
<dbReference type="InterPro" id="IPR002698">
    <property type="entry name" value="FTHF_cligase"/>
</dbReference>
<comment type="similarity">
    <text evidence="1 5">Belongs to the 5-formyltetrahydrofolate cyclo-ligase family.</text>
</comment>
<dbReference type="Gene3D" id="3.40.50.10420">
    <property type="entry name" value="NagB/RpiA/CoA transferase-like"/>
    <property type="match status" value="1"/>
</dbReference>
<comment type="cofactor">
    <cofactor evidence="5">
        <name>Mg(2+)</name>
        <dbReference type="ChEBI" id="CHEBI:18420"/>
    </cofactor>
</comment>
<dbReference type="GO" id="GO:0005524">
    <property type="term" value="F:ATP binding"/>
    <property type="evidence" value="ECO:0007669"/>
    <property type="project" value="UniProtKB-KW"/>
</dbReference>
<name>A0A7W8D5L9_9GAMM</name>
<dbReference type="EC" id="6.3.3.2" evidence="5"/>
<dbReference type="Proteomes" id="UP000521199">
    <property type="component" value="Unassembled WGS sequence"/>
</dbReference>
<feature type="binding site" evidence="4">
    <location>
        <begin position="135"/>
        <end position="143"/>
    </location>
    <ligand>
        <name>ATP</name>
        <dbReference type="ChEBI" id="CHEBI:30616"/>
    </ligand>
</feature>
<dbReference type="RefSeq" id="WP_183960480.1">
    <property type="nucleotide sequence ID" value="NZ_JACHHP010000002.1"/>
</dbReference>
<dbReference type="InterPro" id="IPR024185">
    <property type="entry name" value="FTHF_cligase-like_sf"/>
</dbReference>
<keyword evidence="5" id="KW-0460">Magnesium</keyword>